<organism evidence="7 8">
    <name type="scientific">Artemisia annua</name>
    <name type="common">Sweet wormwood</name>
    <dbReference type="NCBI Taxonomy" id="35608"/>
    <lineage>
        <taxon>Eukaryota</taxon>
        <taxon>Viridiplantae</taxon>
        <taxon>Streptophyta</taxon>
        <taxon>Embryophyta</taxon>
        <taxon>Tracheophyta</taxon>
        <taxon>Spermatophyta</taxon>
        <taxon>Magnoliopsida</taxon>
        <taxon>eudicotyledons</taxon>
        <taxon>Gunneridae</taxon>
        <taxon>Pentapetalae</taxon>
        <taxon>asterids</taxon>
        <taxon>campanulids</taxon>
        <taxon>Asterales</taxon>
        <taxon>Asteraceae</taxon>
        <taxon>Asteroideae</taxon>
        <taxon>Anthemideae</taxon>
        <taxon>Artemisiinae</taxon>
        <taxon>Artemisia</taxon>
    </lineage>
</organism>
<comment type="caution">
    <text evidence="7">The sequence shown here is derived from an EMBL/GenBank/DDBJ whole genome shotgun (WGS) entry which is preliminary data.</text>
</comment>
<keyword evidence="5" id="KW-0119">Carbohydrate metabolism</keyword>
<dbReference type="GO" id="GO:0006004">
    <property type="term" value="P:fucose metabolic process"/>
    <property type="evidence" value="ECO:0007669"/>
    <property type="project" value="UniProtKB-KW"/>
</dbReference>
<accession>A0A2U1MPA8</accession>
<dbReference type="GO" id="GO:0016757">
    <property type="term" value="F:glycosyltransferase activity"/>
    <property type="evidence" value="ECO:0007669"/>
    <property type="project" value="UniProtKB-KW"/>
</dbReference>
<evidence type="ECO:0000256" key="3">
    <source>
        <dbReference type="ARBA" id="ARBA00022679"/>
    </source>
</evidence>
<dbReference type="PANTHER" id="PTHR31288">
    <property type="entry name" value="O-FUCOSYLTRANSFERASE FAMILY PROTEIN"/>
    <property type="match status" value="1"/>
</dbReference>
<dbReference type="EMBL" id="PKPP01004719">
    <property type="protein sequence ID" value="PWA63078.1"/>
    <property type="molecule type" value="Genomic_DNA"/>
</dbReference>
<dbReference type="STRING" id="35608.A0A2U1MPA8"/>
<dbReference type="Proteomes" id="UP000245207">
    <property type="component" value="Unassembled WGS sequence"/>
</dbReference>
<evidence type="ECO:0000256" key="2">
    <source>
        <dbReference type="ARBA" id="ARBA00022676"/>
    </source>
</evidence>
<sequence>MDVRQVMAAVLTFSMFVMLGNMIKRDHFDGDVLLNVPVASNVNDEQDYNKMSRHSLYQLNSGVPKKDGPLRLCWNNSSMPKGREESKGVVTFSLTDGPEYHIAQVANVVLIAKHLGATLVLPEIIGSKGEKRDFEEIYDAEKFMTSMSGIVRVERRKRPTTLTEKLVSIKVPYNAKRDYIARNIEPLFKATQKVRVITYFPSATMKDGKVDNDMNPYSCWATFKALRLKPELQEILDSITKRLRSHDSHQEFVAIDYKGEMLGTTTCRSNANKGMKNCYNLFEIAQFLQRIGSPRDATIYLTHSKTDHSLSPIKDIYPKTFTKDDIMEKAEKAKFSKLEQEIIDFHLCTVSDVFVPAKSGLFYSNVIGHRIAASRTDVLVPAQITSALAQDHISSYISKRSHPAYACFCH</sequence>
<dbReference type="InterPro" id="IPR024709">
    <property type="entry name" value="FucosylTrfase_pln"/>
</dbReference>
<evidence type="ECO:0000313" key="7">
    <source>
        <dbReference type="EMBL" id="PWA63078.1"/>
    </source>
</evidence>
<evidence type="ECO:0000313" key="8">
    <source>
        <dbReference type="Proteomes" id="UP000245207"/>
    </source>
</evidence>
<evidence type="ECO:0000256" key="4">
    <source>
        <dbReference type="ARBA" id="ARBA00023253"/>
    </source>
</evidence>
<comment type="similarity">
    <text evidence="1">Belongs to the glycosyltransferase GT106 family.</text>
</comment>
<proteinExistence type="inferred from homology"/>
<evidence type="ECO:0000256" key="5">
    <source>
        <dbReference type="ARBA" id="ARBA00023277"/>
    </source>
</evidence>
<keyword evidence="2 7" id="KW-0328">Glycosyltransferase</keyword>
<evidence type="ECO:0000256" key="6">
    <source>
        <dbReference type="ARBA" id="ARBA00030350"/>
    </source>
</evidence>
<dbReference type="PANTHER" id="PTHR31288:SF26">
    <property type="entry name" value="O-FUCOSYLTRANSFERASE FAMILY PROTEIN"/>
    <property type="match status" value="1"/>
</dbReference>
<dbReference type="InterPro" id="IPR019378">
    <property type="entry name" value="GDP-Fuc_O-FucTrfase"/>
</dbReference>
<keyword evidence="8" id="KW-1185">Reference proteome</keyword>
<protein>
    <recommendedName>
        <fullName evidence="6">O-fucosyltransferase family protein</fullName>
    </recommendedName>
</protein>
<reference evidence="7 8" key="1">
    <citation type="journal article" date="2018" name="Mol. Plant">
        <title>The genome of Artemisia annua provides insight into the evolution of Asteraceae family and artemisinin biosynthesis.</title>
        <authorList>
            <person name="Shen Q."/>
            <person name="Zhang L."/>
            <person name="Liao Z."/>
            <person name="Wang S."/>
            <person name="Yan T."/>
            <person name="Shi P."/>
            <person name="Liu M."/>
            <person name="Fu X."/>
            <person name="Pan Q."/>
            <person name="Wang Y."/>
            <person name="Lv Z."/>
            <person name="Lu X."/>
            <person name="Zhang F."/>
            <person name="Jiang W."/>
            <person name="Ma Y."/>
            <person name="Chen M."/>
            <person name="Hao X."/>
            <person name="Li L."/>
            <person name="Tang Y."/>
            <person name="Lv G."/>
            <person name="Zhou Y."/>
            <person name="Sun X."/>
            <person name="Brodelius P.E."/>
            <person name="Rose J.K.C."/>
            <person name="Tang K."/>
        </authorList>
    </citation>
    <scope>NUCLEOTIDE SEQUENCE [LARGE SCALE GENOMIC DNA]</scope>
    <source>
        <strain evidence="8">cv. Huhao1</strain>
        <tissue evidence="7">Leaf</tissue>
    </source>
</reference>
<dbReference type="OrthoDB" id="1648512at2759"/>
<name>A0A2U1MPA8_ARTAN</name>
<keyword evidence="3 7" id="KW-0808">Transferase</keyword>
<dbReference type="AlphaFoldDB" id="A0A2U1MPA8"/>
<gene>
    <name evidence="7" type="ORF">CTI12_AA194930</name>
</gene>
<keyword evidence="4" id="KW-0294">Fucose metabolism</keyword>
<dbReference type="Pfam" id="PF10250">
    <property type="entry name" value="O-FucT"/>
    <property type="match status" value="1"/>
</dbReference>
<evidence type="ECO:0000256" key="1">
    <source>
        <dbReference type="ARBA" id="ARBA00007737"/>
    </source>
</evidence>